<dbReference type="AlphaFoldDB" id="A0A3M0I1Z2"/>
<name>A0A3M0I1Z2_9ACTN</name>
<feature type="compositionally biased region" description="Basic and acidic residues" evidence="1">
    <location>
        <begin position="234"/>
        <end position="247"/>
    </location>
</feature>
<dbReference type="NCBIfam" id="TIGR03769">
    <property type="entry name" value="P_ac_wall_RPT"/>
    <property type="match status" value="2"/>
</dbReference>
<feature type="region of interest" description="Disordered" evidence="1">
    <location>
        <begin position="214"/>
        <end position="261"/>
    </location>
</feature>
<dbReference type="InterPro" id="IPR022435">
    <property type="entry name" value="Surface-anchored_actinobac"/>
</dbReference>
<gene>
    <name evidence="3" type="ORF">CTZ28_28875</name>
</gene>
<sequence length="553" mass="55144">MLAATLSPAAFAGTSDDGTRALPGPAPQVVVALDADALSLRLKNGTGTRTSPANEPAVDLELGSDTETVVPAGEEYAFLGRPGDPIWVLDGAATGLGTTPTGPQWDTTGVSADQLADGDVEWAFTDIEGPGDAVVFAPPGEATTDAATTAPHVLFDSADGFPDAQPLPAAGTGEVAWAFTRPGTYRLTSQATAHLANGRTTTATQQWTVRVATDTASQPPVSTAPSPAPTAAEHSGESSENVRKSDGRSSSAAARSATSTGIATQRVVIDDGHVDAIAGKMVDGKLRALFKDSRDPGDIIWREPSSVVVHVRPQAKEKVPSSSGYAFLGEPGSDFWLIPQVQKQGVVWAGWNTEALGSGDLKGPIDMKLTKVSGPGPLAVWETAGLGGAQVLYNSADGLPDSRKVSLGVHAHANWGFGKQGVYKLTFQLSGTLPTGTTTTDTRTYTFAVGDVDVSGVTPGGGSGDGGSSAGTGGSTGGVDKGGSSNGSASNGSGSSGSGSGSGGSLAHTGSGPAQALALGAGALVLGGAAAVGVSGAARRRTAAAASRGDFQS</sequence>
<organism evidence="3 4">
    <name type="scientific">Streptomyces shenzhenensis</name>
    <dbReference type="NCBI Taxonomy" id="943815"/>
    <lineage>
        <taxon>Bacteria</taxon>
        <taxon>Bacillati</taxon>
        <taxon>Actinomycetota</taxon>
        <taxon>Actinomycetes</taxon>
        <taxon>Kitasatosporales</taxon>
        <taxon>Streptomycetaceae</taxon>
        <taxon>Streptomyces</taxon>
    </lineage>
</organism>
<feature type="transmembrane region" description="Helical" evidence="2">
    <location>
        <begin position="516"/>
        <end position="538"/>
    </location>
</feature>
<feature type="compositionally biased region" description="Low complexity" evidence="1">
    <location>
        <begin position="248"/>
        <end position="260"/>
    </location>
</feature>
<dbReference type="EMBL" id="PENI01000022">
    <property type="protein sequence ID" value="RMB82468.1"/>
    <property type="molecule type" value="Genomic_DNA"/>
</dbReference>
<comment type="caution">
    <text evidence="3">The sequence shown here is derived from an EMBL/GenBank/DDBJ whole genome shotgun (WGS) entry which is preliminary data.</text>
</comment>
<keyword evidence="2" id="KW-0812">Transmembrane</keyword>
<evidence type="ECO:0008006" key="5">
    <source>
        <dbReference type="Google" id="ProtNLM"/>
    </source>
</evidence>
<accession>A0A3M0I1Z2</accession>
<feature type="region of interest" description="Disordered" evidence="1">
    <location>
        <begin position="456"/>
        <end position="512"/>
    </location>
</feature>
<dbReference type="Proteomes" id="UP000270471">
    <property type="component" value="Unassembled WGS sequence"/>
</dbReference>
<evidence type="ECO:0000313" key="4">
    <source>
        <dbReference type="Proteomes" id="UP000270471"/>
    </source>
</evidence>
<keyword evidence="2" id="KW-1133">Transmembrane helix</keyword>
<feature type="compositionally biased region" description="Low complexity" evidence="1">
    <location>
        <begin position="215"/>
        <end position="232"/>
    </location>
</feature>
<feature type="compositionally biased region" description="Gly residues" evidence="1">
    <location>
        <begin position="458"/>
        <end position="485"/>
    </location>
</feature>
<proteinExistence type="predicted"/>
<evidence type="ECO:0000313" key="3">
    <source>
        <dbReference type="EMBL" id="RMB82468.1"/>
    </source>
</evidence>
<keyword evidence="4" id="KW-1185">Reference proteome</keyword>
<evidence type="ECO:0000256" key="2">
    <source>
        <dbReference type="SAM" id="Phobius"/>
    </source>
</evidence>
<reference evidence="3 4" key="1">
    <citation type="submission" date="2017-11" db="EMBL/GenBank/DDBJ databases">
        <title>Draft genome of actinobacteria isolated from guarana (Paullinia cupana (Mart.) Ducke.</title>
        <authorList>
            <person name="Siqueira K.A."/>
            <person name="Liotti R.G."/>
            <person name="Mendes T.A.O."/>
            <person name="Soares M.A."/>
        </authorList>
    </citation>
    <scope>NUCLEOTIDE SEQUENCE [LARGE SCALE GENOMIC DNA]</scope>
    <source>
        <strain evidence="3 4">193</strain>
    </source>
</reference>
<evidence type="ECO:0000256" key="1">
    <source>
        <dbReference type="SAM" id="MobiDB-lite"/>
    </source>
</evidence>
<keyword evidence="2" id="KW-0472">Membrane</keyword>
<feature type="compositionally biased region" description="Gly residues" evidence="1">
    <location>
        <begin position="494"/>
        <end position="504"/>
    </location>
</feature>
<dbReference type="OrthoDB" id="4424311at2"/>
<protein>
    <recommendedName>
        <fullName evidence="5">Cell wall protein</fullName>
    </recommendedName>
</protein>
<dbReference type="NCBIfam" id="NF038134">
    <property type="entry name" value="choice_anch_M"/>
    <property type="match status" value="2"/>
</dbReference>